<proteinExistence type="predicted"/>
<sequence length="1291" mass="142196">MSPGPYEIPRPIITNKESRRAPPPSIYERNPQRTPSGSISPNARRSSFRAYEPPLRHDYPNVYRPNTYRPEPVDRGPYYARPMASDHYTPPDHYEPSSRDPEYEFRERSNSWNPWPDRRPPPVSPTISEPWDRPRRETVPFRGFEPSDTWKQTHPESHHRGEGSSVERHPDSRRHSSVRTTPEITPRPGYAPFIPGGDRYRPPVPSREPFPIPRADTYRPRYDEPASHYSPPQLSSPVASHRREPTERFERATTFQAPNRGRRRQFSVGQADSTSFQPRSPSWSPTPKELFNKPRTTERQGSSSRPLIYDPGERHWSPAEPVEHRPLAVPTPSKSRSPSLSSIASTRVSRQVTAHNSPAPPSDPPREPTPLETKPIIDAAPAPSIKSEAKADEDYKLSDDPVYSPLRGKDAAEVAPVSDDKPDPANLDFPQSSADAKTSPPQAPSQDDVAIKVISEQSREPQASDFPMATPSQPDAQANPDSVTKSPHKSIPLTTPKELPEDSPPPIDAQVSKSHEKDVGAQQDSMLVDAPEDLAGTNVSDAPQASSGKSEPASAADSDSDIAGHKPPATSDAPDVVLAHAPPELVVDDEELTIESIPKFSEGGSLTDALRIVVMTRKLCDRQSREERVHPVLAANLATKERTLLRHDRPVSKPAELISKCYSGETLQGRMESFKEIKPDLRGVFEDREKALKEKTSRLRAEYISLHEHWLAHCAALDEQARPNPTEVEAVQPSGRTTRRSAAGLGDAVRSDLEMEQIIASLGNDDATDPTHLSLKNLAIIPDMISVTQGGVKYLYDDTNHLVRDPPSFYAPHTGIDDWTEEEKQIFLEKFAAHPKQFGIIADFLPHKTSSQCVEYYYLHKKVFIDFRKVISQHAGNKRRRRRTDKQKGNALLADIRQHDAEVHRDSASPGVNGRPTRRKPGSQAPLAAIEARKRRTTALQQELTPASTPTPEPEGRTRRRRAAAQTAKTALAADPDGDDDGTDAEPRPAKRARRTRKVVKSAAIVKDDPPAPGEDEAGDVTRPATPQWTEADKNLFLSLVSQFGDDFNRIALSMPNKTAAQISQFFKDSVSELDVVRLAARASGRSRTTGEFRHTQAPIQYPGSGLMSSVNVHPHANASSASMSSVQGTMSSEGRFHANPWIPTAFDSVNPHTAPHMHALHHHPPQAPHHPSPMGAPGPSGMYASYIPGAGTVHMGMPMHGGVPPLMGGHPHPHMSAEAGMGHHPLTLPRMHGMHPAAHYGAQLLPPFQDVVSSATNYGQHNAMPSSSRGNTGNKGSNPYPVVPTVRLHP</sequence>
<accession>A0ABR3JXU6</accession>
<feature type="compositionally biased region" description="Low complexity" evidence="1">
    <location>
        <begin position="964"/>
        <end position="975"/>
    </location>
</feature>
<feature type="compositionally biased region" description="Polar residues" evidence="1">
    <location>
        <begin position="537"/>
        <end position="549"/>
    </location>
</feature>
<feature type="compositionally biased region" description="Polar residues" evidence="1">
    <location>
        <begin position="32"/>
        <end position="45"/>
    </location>
</feature>
<evidence type="ECO:0000256" key="1">
    <source>
        <dbReference type="SAM" id="MobiDB-lite"/>
    </source>
</evidence>
<organism evidence="3 4">
    <name type="scientific">Hohenbuehelia grisea</name>
    <dbReference type="NCBI Taxonomy" id="104357"/>
    <lineage>
        <taxon>Eukaryota</taxon>
        <taxon>Fungi</taxon>
        <taxon>Dikarya</taxon>
        <taxon>Basidiomycota</taxon>
        <taxon>Agaricomycotina</taxon>
        <taxon>Agaricomycetes</taxon>
        <taxon>Agaricomycetidae</taxon>
        <taxon>Agaricales</taxon>
        <taxon>Pleurotineae</taxon>
        <taxon>Pleurotaceae</taxon>
        <taxon>Hohenbuehelia</taxon>
    </lineage>
</organism>
<feature type="compositionally biased region" description="Polar residues" evidence="1">
    <location>
        <begin position="1259"/>
        <end position="1278"/>
    </location>
</feature>
<dbReference type="PANTHER" id="PTHR13992">
    <property type="entry name" value="NUCLEAR RECEPTOR CO-REPRESSOR RELATED NCOR"/>
    <property type="match status" value="1"/>
</dbReference>
<dbReference type="SUPFAM" id="SSF46689">
    <property type="entry name" value="Homeodomain-like"/>
    <property type="match status" value="2"/>
</dbReference>
<dbReference type="PROSITE" id="PS51293">
    <property type="entry name" value="SANT"/>
    <property type="match status" value="2"/>
</dbReference>
<feature type="compositionally biased region" description="Basic and acidic residues" evidence="1">
    <location>
        <begin position="216"/>
        <end position="226"/>
    </location>
</feature>
<feature type="compositionally biased region" description="Polar residues" evidence="1">
    <location>
        <begin position="346"/>
        <end position="356"/>
    </location>
</feature>
<dbReference type="CDD" id="cd00167">
    <property type="entry name" value="SANT"/>
    <property type="match status" value="1"/>
</dbReference>
<name>A0ABR3JXU6_9AGAR</name>
<feature type="compositionally biased region" description="Polar residues" evidence="1">
    <location>
        <begin position="470"/>
        <end position="485"/>
    </location>
</feature>
<feature type="compositionally biased region" description="Low complexity" evidence="1">
    <location>
        <begin position="330"/>
        <end position="345"/>
    </location>
</feature>
<evidence type="ECO:0000313" key="3">
    <source>
        <dbReference type="EMBL" id="KAL0959936.1"/>
    </source>
</evidence>
<dbReference type="PANTHER" id="PTHR13992:SF39">
    <property type="entry name" value="SMRTER, ISOFORM G"/>
    <property type="match status" value="1"/>
</dbReference>
<dbReference type="InterPro" id="IPR017884">
    <property type="entry name" value="SANT_dom"/>
</dbReference>
<feature type="domain" description="SANT" evidence="2">
    <location>
        <begin position="814"/>
        <end position="865"/>
    </location>
</feature>
<feature type="compositionally biased region" description="Basic and acidic residues" evidence="1">
    <location>
        <begin position="311"/>
        <end position="326"/>
    </location>
</feature>
<feature type="domain" description="SANT" evidence="2">
    <location>
        <begin position="1024"/>
        <end position="1075"/>
    </location>
</feature>
<dbReference type="InterPro" id="IPR009057">
    <property type="entry name" value="Homeodomain-like_sf"/>
</dbReference>
<evidence type="ECO:0000259" key="2">
    <source>
        <dbReference type="PROSITE" id="PS51293"/>
    </source>
</evidence>
<dbReference type="InterPro" id="IPR051571">
    <property type="entry name" value="N-CoR_corepressor"/>
</dbReference>
<evidence type="ECO:0000313" key="4">
    <source>
        <dbReference type="Proteomes" id="UP001556367"/>
    </source>
</evidence>
<reference evidence="4" key="1">
    <citation type="submission" date="2024-06" db="EMBL/GenBank/DDBJ databases">
        <title>Multi-omics analyses provide insights into the biosynthesis of the anticancer antibiotic pleurotin in Hohenbuehelia grisea.</title>
        <authorList>
            <person name="Weaver J.A."/>
            <person name="Alberti F."/>
        </authorList>
    </citation>
    <scope>NUCLEOTIDE SEQUENCE [LARGE SCALE GENOMIC DNA]</scope>
    <source>
        <strain evidence="4">T-177</strain>
    </source>
</reference>
<feature type="compositionally biased region" description="Basic and acidic residues" evidence="1">
    <location>
        <begin position="387"/>
        <end position="399"/>
    </location>
</feature>
<feature type="compositionally biased region" description="Basic and acidic residues" evidence="1">
    <location>
        <begin position="241"/>
        <end position="251"/>
    </location>
</feature>
<feature type="compositionally biased region" description="Polar residues" evidence="1">
    <location>
        <begin position="938"/>
        <end position="950"/>
    </location>
</feature>
<keyword evidence="4" id="KW-1185">Reference proteome</keyword>
<gene>
    <name evidence="3" type="ORF">HGRIS_011600</name>
</gene>
<dbReference type="Gene3D" id="1.10.10.60">
    <property type="entry name" value="Homeodomain-like"/>
    <property type="match status" value="1"/>
</dbReference>
<protein>
    <recommendedName>
        <fullName evidence="2">SANT domain-containing protein</fullName>
    </recommendedName>
</protein>
<feature type="region of interest" description="Disordered" evidence="1">
    <location>
        <begin position="899"/>
        <end position="1026"/>
    </location>
</feature>
<dbReference type="SMART" id="SM00717">
    <property type="entry name" value="SANT"/>
    <property type="match status" value="2"/>
</dbReference>
<feature type="compositionally biased region" description="Basic residues" evidence="1">
    <location>
        <begin position="990"/>
        <end position="1000"/>
    </location>
</feature>
<feature type="region of interest" description="Disordered" evidence="1">
    <location>
        <begin position="1259"/>
        <end position="1291"/>
    </location>
</feature>
<comment type="caution">
    <text evidence="3">The sequence shown here is derived from an EMBL/GenBank/DDBJ whole genome shotgun (WGS) entry which is preliminary data.</text>
</comment>
<dbReference type="Gene3D" id="1.20.58.1880">
    <property type="match status" value="1"/>
</dbReference>
<feature type="compositionally biased region" description="Basic and acidic residues" evidence="1">
    <location>
        <begin position="89"/>
        <end position="109"/>
    </location>
</feature>
<dbReference type="InterPro" id="IPR001005">
    <property type="entry name" value="SANT/Myb"/>
</dbReference>
<feature type="compositionally biased region" description="Basic and acidic residues" evidence="1">
    <location>
        <begin position="151"/>
        <end position="174"/>
    </location>
</feature>
<feature type="compositionally biased region" description="Polar residues" evidence="1">
    <location>
        <begin position="429"/>
        <end position="440"/>
    </location>
</feature>
<feature type="compositionally biased region" description="Basic and acidic residues" evidence="1">
    <location>
        <begin position="130"/>
        <end position="139"/>
    </location>
</feature>
<feature type="region of interest" description="Disordered" evidence="1">
    <location>
        <begin position="1"/>
        <end position="575"/>
    </location>
</feature>
<dbReference type="Pfam" id="PF00249">
    <property type="entry name" value="Myb_DNA-binding"/>
    <property type="match status" value="2"/>
</dbReference>
<feature type="compositionally biased region" description="Polar residues" evidence="1">
    <location>
        <begin position="267"/>
        <end position="285"/>
    </location>
</feature>
<dbReference type="Proteomes" id="UP001556367">
    <property type="component" value="Unassembled WGS sequence"/>
</dbReference>
<dbReference type="EMBL" id="JASNQZ010000002">
    <property type="protein sequence ID" value="KAL0959936.1"/>
    <property type="molecule type" value="Genomic_DNA"/>
</dbReference>
<feature type="compositionally biased region" description="Pro residues" evidence="1">
    <location>
        <begin position="202"/>
        <end position="212"/>
    </location>
</feature>
<feature type="compositionally biased region" description="Basic and acidic residues" evidence="1">
    <location>
        <begin position="407"/>
        <end position="423"/>
    </location>
</feature>